<protein>
    <submittedName>
        <fullName evidence="3">PrgI family protein</fullName>
    </submittedName>
</protein>
<keyword evidence="4" id="KW-1185">Reference proteome</keyword>
<evidence type="ECO:0000313" key="4">
    <source>
        <dbReference type="Proteomes" id="UP000253792"/>
    </source>
</evidence>
<feature type="transmembrane region" description="Helical" evidence="2">
    <location>
        <begin position="52"/>
        <end position="70"/>
    </location>
</feature>
<gene>
    <name evidence="3" type="ORF">C1880_00445</name>
</gene>
<feature type="region of interest" description="Disordered" evidence="1">
    <location>
        <begin position="101"/>
        <end position="138"/>
    </location>
</feature>
<keyword evidence="2" id="KW-0472">Membrane</keyword>
<dbReference type="EMBL" id="PPTP01000001">
    <property type="protein sequence ID" value="RDB57333.1"/>
    <property type="molecule type" value="Genomic_DNA"/>
</dbReference>
<evidence type="ECO:0000256" key="2">
    <source>
        <dbReference type="SAM" id="Phobius"/>
    </source>
</evidence>
<reference evidence="3 4" key="1">
    <citation type="journal article" date="2018" name="Elife">
        <title>Discovery and characterization of a prevalent human gut bacterial enzyme sufficient for the inactivation of a family of plant toxins.</title>
        <authorList>
            <person name="Koppel N."/>
            <person name="Bisanz J.E."/>
            <person name="Pandelia M.E."/>
            <person name="Turnbaugh P.J."/>
            <person name="Balskus E.P."/>
        </authorList>
    </citation>
    <scope>NUCLEOTIDE SEQUENCE [LARGE SCALE GENOMIC DNA]</scope>
    <source>
        <strain evidence="4">anaerobia AP69FAA</strain>
    </source>
</reference>
<organism evidence="3 4">
    <name type="scientific">Senegalimassilia anaerobia</name>
    <dbReference type="NCBI Taxonomy" id="1473216"/>
    <lineage>
        <taxon>Bacteria</taxon>
        <taxon>Bacillati</taxon>
        <taxon>Actinomycetota</taxon>
        <taxon>Coriobacteriia</taxon>
        <taxon>Coriobacteriales</taxon>
        <taxon>Coriobacteriaceae</taxon>
        <taxon>Senegalimassilia</taxon>
    </lineage>
</organism>
<evidence type="ECO:0000313" key="3">
    <source>
        <dbReference type="EMBL" id="RDB57333.1"/>
    </source>
</evidence>
<dbReference type="InterPro" id="IPR024414">
    <property type="entry name" value="Uncharacterised_PrgI"/>
</dbReference>
<dbReference type="Proteomes" id="UP000253792">
    <property type="component" value="Unassembled WGS sequence"/>
</dbReference>
<dbReference type="RefSeq" id="WP_015540156.1">
    <property type="nucleotide sequence ID" value="NZ_DBFBEK010000001.1"/>
</dbReference>
<keyword evidence="2" id="KW-0812">Transmembrane</keyword>
<proteinExistence type="predicted"/>
<sequence>MVEIILRKDIQDYEARPLFGFTYRQVATGAAIAITAAGMGLAISSFTEINTLWLMLIMSVCGAIGLVGLGRIHDLKFEQWFAIWKADRDWPKVALFAAPTLSPHGDRASAKAKAGKRPKKETKAEKAAALEADAEAEA</sequence>
<keyword evidence="2" id="KW-1133">Transmembrane helix</keyword>
<comment type="caution">
    <text evidence="3">The sequence shown here is derived from an EMBL/GenBank/DDBJ whole genome shotgun (WGS) entry which is preliminary data.</text>
</comment>
<dbReference type="Pfam" id="PF12666">
    <property type="entry name" value="PrgI"/>
    <property type="match status" value="1"/>
</dbReference>
<name>A0A369LCG9_9ACTN</name>
<dbReference type="OrthoDB" id="3199513at2"/>
<accession>A0A369LCG9</accession>
<feature type="transmembrane region" description="Helical" evidence="2">
    <location>
        <begin position="26"/>
        <end position="46"/>
    </location>
</feature>
<evidence type="ECO:0000256" key="1">
    <source>
        <dbReference type="SAM" id="MobiDB-lite"/>
    </source>
</evidence>
<dbReference type="AlphaFoldDB" id="A0A369LCG9"/>